<organism evidence="1">
    <name type="scientific">uncultured Caudovirales phage</name>
    <dbReference type="NCBI Taxonomy" id="2100421"/>
    <lineage>
        <taxon>Viruses</taxon>
        <taxon>Duplodnaviria</taxon>
        <taxon>Heunggongvirae</taxon>
        <taxon>Uroviricota</taxon>
        <taxon>Caudoviricetes</taxon>
        <taxon>Peduoviridae</taxon>
        <taxon>Maltschvirus</taxon>
        <taxon>Maltschvirus maltsch</taxon>
    </lineage>
</organism>
<protein>
    <recommendedName>
        <fullName evidence="2">HNH nuclease</fullName>
    </recommendedName>
</protein>
<evidence type="ECO:0000313" key="1">
    <source>
        <dbReference type="EMBL" id="CAB4141460.1"/>
    </source>
</evidence>
<reference evidence="1" key="1">
    <citation type="submission" date="2020-04" db="EMBL/GenBank/DDBJ databases">
        <authorList>
            <person name="Chiriac C."/>
            <person name="Salcher M."/>
            <person name="Ghai R."/>
            <person name="Kavagutti S V."/>
        </authorList>
    </citation>
    <scope>NUCLEOTIDE SEQUENCE</scope>
</reference>
<dbReference type="SUPFAM" id="SSF54060">
    <property type="entry name" value="His-Me finger endonucleases"/>
    <property type="match status" value="1"/>
</dbReference>
<gene>
    <name evidence="1" type="ORF">UFOVP417_23</name>
</gene>
<accession>A0A6J5M8I0</accession>
<proteinExistence type="predicted"/>
<dbReference type="InterPro" id="IPR044925">
    <property type="entry name" value="His-Me_finger_sf"/>
</dbReference>
<sequence length="171" mass="19629">MSPPRTIHTVESLQARTIEEGDCWLWQGYSQNGTPQVMHYPGGKRRMYSVRRLFRELQAGRAMPDGHYGNTCGNPQCVNPDHTLWKTVKTHMRILSSRRTHTVLDSLKKRQVRIDRGLTKLDMDKAQAIRASTEPTRVLAEQYGVNQSLIKRIRNGQVWRVLSGPFAGLFK</sequence>
<name>A0A6J5M8I0_9CAUD</name>
<dbReference type="EMBL" id="LR796393">
    <property type="protein sequence ID" value="CAB4141460.1"/>
    <property type="molecule type" value="Genomic_DNA"/>
</dbReference>
<evidence type="ECO:0008006" key="2">
    <source>
        <dbReference type="Google" id="ProtNLM"/>
    </source>
</evidence>